<reference evidence="2" key="1">
    <citation type="journal article" date="2019" name="Int. J. Syst. Evol. Microbiol.">
        <title>The Global Catalogue of Microorganisms (GCM) 10K type strain sequencing project: providing services to taxonomists for standard genome sequencing and annotation.</title>
        <authorList>
            <consortium name="The Broad Institute Genomics Platform"/>
            <consortium name="The Broad Institute Genome Sequencing Center for Infectious Disease"/>
            <person name="Wu L."/>
            <person name="Ma J."/>
        </authorList>
    </citation>
    <scope>NUCLEOTIDE SEQUENCE [LARGE SCALE GENOMIC DNA]</scope>
    <source>
        <strain evidence="2">KCTC 22671</strain>
    </source>
</reference>
<proteinExistence type="predicted"/>
<dbReference type="RefSeq" id="WP_379811524.1">
    <property type="nucleotide sequence ID" value="NZ_JBHUPC010000013.1"/>
</dbReference>
<sequence length="260" mass="30311">MKQLFFLLYLVCYSNGFSQQHYNTQIVDSINISADQFIGKDSFDNYYTITENTLQKTNSSKSFVYKNVALGKLTSVDILNPLQIVVLYKEYNTIVILDNQLSEVQKINGNNYNIIFEGCGLTIQNKLWFYDMATLKIGLFNLEDDSYKFISTPLNNTLKYCQSDYNRFYWIDDDNEFYSITFFGKIKSLGKVPTFNSAQILSETNLLYKLENQLYLLDLSKKEEIELKTDKKTFSNFCLKGEFLSIFTNNKVINYKINTP</sequence>
<name>A0ABW5YLF2_9FLAO</name>
<dbReference type="EMBL" id="JBHUPC010000013">
    <property type="protein sequence ID" value="MFD2891911.1"/>
    <property type="molecule type" value="Genomic_DNA"/>
</dbReference>
<accession>A0ABW5YLF2</accession>
<keyword evidence="2" id="KW-1185">Reference proteome</keyword>
<organism evidence="1 2">
    <name type="scientific">Flavobacterium chuncheonense</name>
    <dbReference type="NCBI Taxonomy" id="2026653"/>
    <lineage>
        <taxon>Bacteria</taxon>
        <taxon>Pseudomonadati</taxon>
        <taxon>Bacteroidota</taxon>
        <taxon>Flavobacteriia</taxon>
        <taxon>Flavobacteriales</taxon>
        <taxon>Flavobacteriaceae</taxon>
        <taxon>Flavobacterium</taxon>
    </lineage>
</organism>
<evidence type="ECO:0000313" key="2">
    <source>
        <dbReference type="Proteomes" id="UP001597534"/>
    </source>
</evidence>
<protein>
    <submittedName>
        <fullName evidence="1">Uncharacterized protein</fullName>
    </submittedName>
</protein>
<evidence type="ECO:0000313" key="1">
    <source>
        <dbReference type="EMBL" id="MFD2891911.1"/>
    </source>
</evidence>
<gene>
    <name evidence="1" type="ORF">ACFS5J_07805</name>
</gene>
<comment type="caution">
    <text evidence="1">The sequence shown here is derived from an EMBL/GenBank/DDBJ whole genome shotgun (WGS) entry which is preliminary data.</text>
</comment>
<dbReference type="Proteomes" id="UP001597534">
    <property type="component" value="Unassembled WGS sequence"/>
</dbReference>